<name>Q4U8D2_THEAN</name>
<dbReference type="OrthoDB" id="10663579at2759"/>
<dbReference type="Pfam" id="PF07708">
    <property type="entry name" value="Tash_PEST"/>
    <property type="match status" value="1"/>
</dbReference>
<keyword evidence="4" id="KW-1185">Reference proteome</keyword>
<gene>
    <name evidence="3" type="ORF">TA09790</name>
</gene>
<dbReference type="RefSeq" id="XP_953546.1">
    <property type="nucleotide sequence ID" value="XM_948453.1"/>
</dbReference>
<feature type="compositionally biased region" description="Polar residues" evidence="1">
    <location>
        <begin position="26"/>
        <end position="36"/>
    </location>
</feature>
<feature type="compositionally biased region" description="Basic residues" evidence="1">
    <location>
        <begin position="283"/>
        <end position="307"/>
    </location>
</feature>
<accession>Q4U8D2</accession>
<dbReference type="OMA" id="VIFLTHT"/>
<feature type="compositionally biased region" description="Low complexity" evidence="1">
    <location>
        <begin position="237"/>
        <end position="282"/>
    </location>
</feature>
<dbReference type="AlphaFoldDB" id="Q4U8D2"/>
<feature type="compositionally biased region" description="Acidic residues" evidence="1">
    <location>
        <begin position="50"/>
        <end position="80"/>
    </location>
</feature>
<dbReference type="KEGG" id="tan:TA09790"/>
<dbReference type="InParanoid" id="Q4U8D2"/>
<feature type="compositionally biased region" description="Basic and acidic residues" evidence="1">
    <location>
        <begin position="366"/>
        <end position="379"/>
    </location>
</feature>
<evidence type="ECO:0000256" key="1">
    <source>
        <dbReference type="SAM" id="MobiDB-lite"/>
    </source>
</evidence>
<keyword evidence="2" id="KW-0732">Signal</keyword>
<feature type="chain" id="PRO_5004244867" evidence="2">
    <location>
        <begin position="22"/>
        <end position="686"/>
    </location>
</feature>
<evidence type="ECO:0000313" key="3">
    <source>
        <dbReference type="EMBL" id="CAI76921.1"/>
    </source>
</evidence>
<feature type="compositionally biased region" description="Low complexity" evidence="1">
    <location>
        <begin position="381"/>
        <end position="402"/>
    </location>
</feature>
<sequence length="686" mass="78264">MYICFAYTYTLILLLIGYSGCSDKPTNTQGSNSNEDNLPKIGGLSLVDYSDSDDEDNFQVTETQEEQTEEITEVLDETQTEQETTQIETQPEPETTQTQTETQTEPVKDVETQTDLEQPEPQTEPEPDDNQIKEKLHVLYYVPPPQEPYGIYQQIVAIPPIKPLPPPVPGESPKYYLISAEQNKYGEHETIPVTYMEYKPILQPVLYYEPIIGPQTYPPMQYPSVSYPVVIPPPIQPTQLPTITKESPQQPSQQPSQETSQETSQPETPQQPTRIPRQPTRIPRQRTHPKEHKPIHPNIRPRIKILRRPTQPIQSKEPTKQDSKAATEPSQTMEPSQQSSKEPSTEEPTQEDSKDSSLEPTQSTEESTHEPTHTEEPRQPEPTQEPTEEPTQTTQHTTQIEPIKPTSEPEQLEPETIPVEIGSDEDEEHGGEEPPKEPTESPSGPGDADQPPDKSDEPGGAGGDEDEEDQPEEPEEEKEPPKDLKKCKEVKFMKMNEEGNLIPMSEGDYEIKYENFYVTKYEFLANLEEIHCDGKPIFIHKHSSPYTKLITHNICDDSFILLIGDNFVTLSLGKKNWSSLTYQIPNFIKLYKHDSEGNLVEMNREEYIIDFKLKHSFKYIMRKNISCIKVQVANIVAWEKTKNDTDLCGFSISSLNSVVLRFHKYTRVVNKKNGTYKTSFTKSKKK</sequence>
<feature type="compositionally biased region" description="Acidic residues" evidence="1">
    <location>
        <begin position="112"/>
        <end position="129"/>
    </location>
</feature>
<feature type="compositionally biased region" description="Low complexity" evidence="1">
    <location>
        <begin position="81"/>
        <end position="105"/>
    </location>
</feature>
<dbReference type="EMBL" id="CR940353">
    <property type="protein sequence ID" value="CAI76921.1"/>
    <property type="molecule type" value="Genomic_DNA"/>
</dbReference>
<protein>
    <submittedName>
        <fullName evidence="3">Theileria-specific sub-telomeric protein, SVSP family member, putative</fullName>
    </submittedName>
</protein>
<dbReference type="Proteomes" id="UP000001950">
    <property type="component" value="Chromosome 4"/>
</dbReference>
<dbReference type="GeneID" id="3863296"/>
<feature type="region of interest" description="Disordered" evidence="1">
    <location>
        <begin position="236"/>
        <end position="486"/>
    </location>
</feature>
<feature type="region of interest" description="Disordered" evidence="1">
    <location>
        <begin position="26"/>
        <end position="133"/>
    </location>
</feature>
<feature type="signal peptide" evidence="2">
    <location>
        <begin position="1"/>
        <end position="21"/>
    </location>
</feature>
<organism evidence="3 4">
    <name type="scientific">Theileria annulata</name>
    <dbReference type="NCBI Taxonomy" id="5874"/>
    <lineage>
        <taxon>Eukaryota</taxon>
        <taxon>Sar</taxon>
        <taxon>Alveolata</taxon>
        <taxon>Apicomplexa</taxon>
        <taxon>Aconoidasida</taxon>
        <taxon>Piroplasmida</taxon>
        <taxon>Theileriidae</taxon>
        <taxon>Theileria</taxon>
    </lineage>
</organism>
<evidence type="ECO:0000256" key="2">
    <source>
        <dbReference type="SAM" id="SignalP"/>
    </source>
</evidence>
<dbReference type="eggNOG" id="ENOG502QSYS">
    <property type="taxonomic scope" value="Eukaryota"/>
</dbReference>
<feature type="compositionally biased region" description="Acidic residues" evidence="1">
    <location>
        <begin position="463"/>
        <end position="478"/>
    </location>
</feature>
<evidence type="ECO:0000313" key="4">
    <source>
        <dbReference type="Proteomes" id="UP000001950"/>
    </source>
</evidence>
<proteinExistence type="predicted"/>
<reference evidence="3 4" key="1">
    <citation type="journal article" date="2005" name="Science">
        <title>Genome of the host-cell transforming parasite Theileria annulata compared with T. parva.</title>
        <authorList>
            <person name="Pain A."/>
            <person name="Renauld H."/>
            <person name="Berriman M."/>
            <person name="Murphy L."/>
            <person name="Yeats C.A."/>
            <person name="Weir W."/>
            <person name="Kerhornou A."/>
            <person name="Aslett M."/>
            <person name="Bishop R."/>
            <person name="Bouchier C."/>
            <person name="Cochet M."/>
            <person name="Coulson R.M.R."/>
            <person name="Cronin A."/>
            <person name="de Villiers E.P."/>
            <person name="Fraser A."/>
            <person name="Fosker N."/>
            <person name="Gardner M."/>
            <person name="Goble A."/>
            <person name="Griffiths-Jones S."/>
            <person name="Harris D.E."/>
            <person name="Katzer F."/>
            <person name="Larke N."/>
            <person name="Lord A."/>
            <person name="Maser P."/>
            <person name="McKellar S."/>
            <person name="Mooney P."/>
            <person name="Morton F."/>
            <person name="Nene V."/>
            <person name="O'Neil S."/>
            <person name="Price C."/>
            <person name="Quail M.A."/>
            <person name="Rabbinowitsch E."/>
            <person name="Rawlings N.D."/>
            <person name="Rutter S."/>
            <person name="Saunders D."/>
            <person name="Seeger K."/>
            <person name="Shah T."/>
            <person name="Squares R."/>
            <person name="Squares S."/>
            <person name="Tivey A."/>
            <person name="Walker A.R."/>
            <person name="Woodward J."/>
            <person name="Dobbelaere D.A.E."/>
            <person name="Langsley G."/>
            <person name="Rajandream M.A."/>
            <person name="McKeever D."/>
            <person name="Shiels B."/>
            <person name="Tait A."/>
            <person name="Barrell B.G."/>
            <person name="Hall N."/>
        </authorList>
    </citation>
    <scope>NUCLEOTIDE SEQUENCE [LARGE SCALE GENOMIC DNA]</scope>
    <source>
        <strain evidence="4">Ankara</strain>
    </source>
</reference>
<feature type="compositionally biased region" description="Polar residues" evidence="1">
    <location>
        <begin position="328"/>
        <end position="342"/>
    </location>
</feature>
<dbReference type="InterPro" id="IPR011695">
    <property type="entry name" value="Tash_PEST_motif"/>
</dbReference>
<dbReference type="VEuPathDB" id="PiroplasmaDB:TA09790"/>
<dbReference type="STRING" id="5874.Q4U8D2"/>